<evidence type="ECO:0000313" key="3">
    <source>
        <dbReference type="Proteomes" id="UP000077521"/>
    </source>
</evidence>
<proteinExistence type="predicted"/>
<reference evidence="2" key="1">
    <citation type="submission" date="2016-04" db="EMBL/GenBank/DDBJ databases">
        <authorList>
            <person name="Nguyen H.D."/>
            <person name="Samba Siva P."/>
            <person name="Cullis J."/>
            <person name="Levesque C.A."/>
            <person name="Hambleton S."/>
        </authorList>
    </citation>
    <scope>NUCLEOTIDE SEQUENCE</scope>
    <source>
        <strain evidence="2">DAOMC 236416</strain>
    </source>
</reference>
<dbReference type="AlphaFoldDB" id="A0A8T8SH89"/>
<feature type="compositionally biased region" description="Polar residues" evidence="1">
    <location>
        <begin position="132"/>
        <end position="143"/>
    </location>
</feature>
<evidence type="ECO:0000313" key="2">
    <source>
        <dbReference type="EMBL" id="KAE8240170.1"/>
    </source>
</evidence>
<sequence length="270" mass="29626">MPSPSLTTNLVSVSKDAMNLDSNTLDPAHHSVEVPHIENQPYEADKRLDQQIAVDAEAEPHAASPEAFAEHIADVDREEEDGAGKLDGTNKDELVEDGTSCMTMVLFRPTLLSTDNMDVDSKPIKPKDGAGSSPSGLQHQASQAVALRAGTAYGYEVALKKHRKLRSSSQETTHTRFIERERSKRVQLKLDAQERERKQWLDFVADRNSPPAYISKIENGGLSQALHLRSDRISHVGFSAPCRQNIDRGFATVVGTAIGIGLERSEASFQ</sequence>
<protein>
    <submittedName>
        <fullName evidence="2">Uncharacterized protein</fullName>
    </submittedName>
</protein>
<reference evidence="2" key="2">
    <citation type="journal article" date="2019" name="IMA Fungus">
        <title>Genome sequencing and comparison of five Tilletia species to identify candidate genes for the detection of regulated species infecting wheat.</title>
        <authorList>
            <person name="Nguyen H.D.T."/>
            <person name="Sultana T."/>
            <person name="Kesanakurti P."/>
            <person name="Hambleton S."/>
        </authorList>
    </citation>
    <scope>NUCLEOTIDE SEQUENCE</scope>
    <source>
        <strain evidence="2">DAOMC 236416</strain>
    </source>
</reference>
<feature type="region of interest" description="Disordered" evidence="1">
    <location>
        <begin position="115"/>
        <end position="143"/>
    </location>
</feature>
<organism evidence="2 3">
    <name type="scientific">Tilletia indica</name>
    <dbReference type="NCBI Taxonomy" id="43049"/>
    <lineage>
        <taxon>Eukaryota</taxon>
        <taxon>Fungi</taxon>
        <taxon>Dikarya</taxon>
        <taxon>Basidiomycota</taxon>
        <taxon>Ustilaginomycotina</taxon>
        <taxon>Exobasidiomycetes</taxon>
        <taxon>Tilletiales</taxon>
        <taxon>Tilletiaceae</taxon>
        <taxon>Tilletia</taxon>
    </lineage>
</organism>
<comment type="caution">
    <text evidence="2">The sequence shown here is derived from an EMBL/GenBank/DDBJ whole genome shotgun (WGS) entry which is preliminary data.</text>
</comment>
<keyword evidence="3" id="KW-1185">Reference proteome</keyword>
<dbReference type="EMBL" id="LWDF02001143">
    <property type="protein sequence ID" value="KAE8240170.1"/>
    <property type="molecule type" value="Genomic_DNA"/>
</dbReference>
<name>A0A8T8SH89_9BASI</name>
<evidence type="ECO:0000256" key="1">
    <source>
        <dbReference type="SAM" id="MobiDB-lite"/>
    </source>
</evidence>
<feature type="compositionally biased region" description="Basic and acidic residues" evidence="1">
    <location>
        <begin position="119"/>
        <end position="128"/>
    </location>
</feature>
<accession>A0A8T8SH89</accession>
<dbReference type="Proteomes" id="UP000077521">
    <property type="component" value="Unassembled WGS sequence"/>
</dbReference>
<gene>
    <name evidence="2" type="ORF">A4X13_0g7913</name>
</gene>